<dbReference type="GO" id="GO:0030145">
    <property type="term" value="F:manganese ion binding"/>
    <property type="evidence" value="ECO:0007669"/>
    <property type="project" value="UniProtKB-UniRule"/>
</dbReference>
<evidence type="ECO:0000256" key="6">
    <source>
        <dbReference type="ARBA" id="ARBA00022729"/>
    </source>
</evidence>
<evidence type="ECO:0000256" key="3">
    <source>
        <dbReference type="ARBA" id="ARBA00022523"/>
    </source>
</evidence>
<proteinExistence type="inferred from homology"/>
<dbReference type="PROSITE" id="PS00725">
    <property type="entry name" value="GERMIN"/>
    <property type="match status" value="1"/>
</dbReference>
<comment type="similarity">
    <text evidence="2 13">Belongs to the germin family.</text>
</comment>
<feature type="chain" id="PRO_5041771834" description="Germin-like protein" evidence="13">
    <location>
        <begin position="24"/>
        <end position="222"/>
    </location>
</feature>
<evidence type="ECO:0000256" key="5">
    <source>
        <dbReference type="ARBA" id="ARBA00022723"/>
    </source>
</evidence>
<evidence type="ECO:0000256" key="12">
    <source>
        <dbReference type="PIRSR" id="PIRSR601929-3"/>
    </source>
</evidence>
<dbReference type="InterPro" id="IPR014710">
    <property type="entry name" value="RmlC-like_jellyroll"/>
</dbReference>
<feature type="binding site" evidence="11">
    <location>
        <position position="120"/>
    </location>
    <ligand>
        <name>Mn(2+)</name>
        <dbReference type="ChEBI" id="CHEBI:29035"/>
    </ligand>
</feature>
<evidence type="ECO:0000256" key="7">
    <source>
        <dbReference type="ARBA" id="ARBA00023157"/>
    </source>
</evidence>
<reference evidence="15" key="1">
    <citation type="journal article" date="2023" name="Science">
        <title>Elucidation of the pathway for biosynthesis of saponin adjuvants from the soapbark tree.</title>
        <authorList>
            <person name="Reed J."/>
            <person name="Orme A."/>
            <person name="El-Demerdash A."/>
            <person name="Owen C."/>
            <person name="Martin L.B.B."/>
            <person name="Misra R.C."/>
            <person name="Kikuchi S."/>
            <person name="Rejzek M."/>
            <person name="Martin A.C."/>
            <person name="Harkess A."/>
            <person name="Leebens-Mack J."/>
            <person name="Louveau T."/>
            <person name="Stephenson M.J."/>
            <person name="Osbourn A."/>
        </authorList>
    </citation>
    <scope>NUCLEOTIDE SEQUENCE</scope>
    <source>
        <strain evidence="15">S10</strain>
    </source>
</reference>
<keyword evidence="4 13" id="KW-0964">Secreted</keyword>
<keyword evidence="8" id="KW-0325">Glycoprotein</keyword>
<dbReference type="InterPro" id="IPR011051">
    <property type="entry name" value="RmlC_Cupin_sf"/>
</dbReference>
<evidence type="ECO:0000256" key="11">
    <source>
        <dbReference type="PIRSR" id="PIRSR601929-2"/>
    </source>
</evidence>
<evidence type="ECO:0000256" key="1">
    <source>
        <dbReference type="ARBA" id="ARBA00004271"/>
    </source>
</evidence>
<dbReference type="CDD" id="cd02241">
    <property type="entry name" value="cupin_OxOx"/>
    <property type="match status" value="1"/>
</dbReference>
<keyword evidence="3 13" id="KW-0052">Apoplast</keyword>
<evidence type="ECO:0000313" key="16">
    <source>
        <dbReference type="Proteomes" id="UP001163823"/>
    </source>
</evidence>
<dbReference type="Pfam" id="PF00190">
    <property type="entry name" value="Cupin_1"/>
    <property type="match status" value="1"/>
</dbReference>
<name>A0AAD7KRE5_QUISA</name>
<feature type="domain" description="Cupin type-1" evidence="14">
    <location>
        <begin position="64"/>
        <end position="214"/>
    </location>
</feature>
<comment type="caution">
    <text evidence="15">The sequence shown here is derived from an EMBL/GenBank/DDBJ whole genome shotgun (WGS) entry which is preliminary data.</text>
</comment>
<feature type="binding site" evidence="10">
    <location>
        <position position="115"/>
    </location>
    <ligand>
        <name>oxalate</name>
        <dbReference type="ChEBI" id="CHEBI:30623"/>
    </ligand>
</feature>
<feature type="binding site" evidence="11">
    <location>
        <position position="113"/>
    </location>
    <ligand>
        <name>Mn(2+)</name>
        <dbReference type="ChEBI" id="CHEBI:29035"/>
    </ligand>
</feature>
<dbReference type="AlphaFoldDB" id="A0AAD7KRE5"/>
<dbReference type="InterPro" id="IPR006045">
    <property type="entry name" value="Cupin_1"/>
</dbReference>
<evidence type="ECO:0000256" key="2">
    <source>
        <dbReference type="ARBA" id="ARBA00007456"/>
    </source>
</evidence>
<evidence type="ECO:0000259" key="14">
    <source>
        <dbReference type="SMART" id="SM00835"/>
    </source>
</evidence>
<feature type="binding site" evidence="11">
    <location>
        <position position="115"/>
    </location>
    <ligand>
        <name>Mn(2+)</name>
        <dbReference type="ChEBI" id="CHEBI:29035"/>
    </ligand>
</feature>
<dbReference type="PANTHER" id="PTHR31238">
    <property type="entry name" value="GERMIN-LIKE PROTEIN SUBFAMILY 3 MEMBER 3"/>
    <property type="match status" value="1"/>
</dbReference>
<keyword evidence="5 10" id="KW-0479">Metal-binding</keyword>
<accession>A0AAD7KRE5</accession>
<feature type="binding site" evidence="11">
    <location>
        <position position="159"/>
    </location>
    <ligand>
        <name>Mn(2+)</name>
        <dbReference type="ChEBI" id="CHEBI:29035"/>
    </ligand>
</feature>
<sequence length="222" mass="23853">MRPNSYLLQLFLTLFLLLGLSKPDPDPLQDYCVADTKTPKLPLFLNGVPCIDPKQASSSHFATSALSKPGNTSANMFGFSVTLTTTINLPGLNTMGLTLARIDIAADGIVPPHWHPRASEVTTCLQGALLVGFVDNLDRLFTQQLRAGESFVFPKGLIHFLSNLDSSKPALAVSGFNSQNPGGQIASVVSFTSKPAIPDEILKKAFKINGQDVTKMRRNLGG</sequence>
<dbReference type="GO" id="GO:0048046">
    <property type="term" value="C:apoplast"/>
    <property type="evidence" value="ECO:0007669"/>
    <property type="project" value="UniProtKB-SubCell"/>
</dbReference>
<evidence type="ECO:0000256" key="4">
    <source>
        <dbReference type="ARBA" id="ARBA00022525"/>
    </source>
</evidence>
<evidence type="ECO:0000256" key="10">
    <source>
        <dbReference type="PIRSR" id="PIRSR601929-1"/>
    </source>
</evidence>
<evidence type="ECO:0000256" key="8">
    <source>
        <dbReference type="ARBA" id="ARBA00023180"/>
    </source>
</evidence>
<dbReference type="KEGG" id="qsa:O6P43_033099"/>
<dbReference type="GO" id="GO:0010497">
    <property type="term" value="P:plasmodesmata-mediated intercellular transport"/>
    <property type="evidence" value="ECO:0007669"/>
    <property type="project" value="UniProtKB-ARBA"/>
</dbReference>
<gene>
    <name evidence="15" type="ORF">O6P43_033099</name>
</gene>
<dbReference type="Gene3D" id="2.60.120.10">
    <property type="entry name" value="Jelly Rolls"/>
    <property type="match status" value="1"/>
</dbReference>
<feature type="disulfide bond" evidence="12">
    <location>
        <begin position="32"/>
        <end position="50"/>
    </location>
</feature>
<dbReference type="PRINTS" id="PR00325">
    <property type="entry name" value="GERMIN"/>
</dbReference>
<evidence type="ECO:0000256" key="9">
    <source>
        <dbReference type="ARBA" id="ARBA00023211"/>
    </source>
</evidence>
<dbReference type="Proteomes" id="UP001163823">
    <property type="component" value="Chromosome 14"/>
</dbReference>
<evidence type="ECO:0000313" key="15">
    <source>
        <dbReference type="EMBL" id="KAJ7943570.1"/>
    </source>
</evidence>
<keyword evidence="9 10" id="KW-0464">Manganese</keyword>
<dbReference type="InterPro" id="IPR001929">
    <property type="entry name" value="Germin"/>
</dbReference>
<evidence type="ECO:0000256" key="13">
    <source>
        <dbReference type="RuleBase" id="RU366015"/>
    </source>
</evidence>
<feature type="signal peptide" evidence="13">
    <location>
        <begin position="1"/>
        <end position="23"/>
    </location>
</feature>
<organism evidence="15 16">
    <name type="scientific">Quillaja saponaria</name>
    <name type="common">Soap bark tree</name>
    <dbReference type="NCBI Taxonomy" id="32244"/>
    <lineage>
        <taxon>Eukaryota</taxon>
        <taxon>Viridiplantae</taxon>
        <taxon>Streptophyta</taxon>
        <taxon>Embryophyta</taxon>
        <taxon>Tracheophyta</taxon>
        <taxon>Spermatophyta</taxon>
        <taxon>Magnoliopsida</taxon>
        <taxon>eudicotyledons</taxon>
        <taxon>Gunneridae</taxon>
        <taxon>Pentapetalae</taxon>
        <taxon>rosids</taxon>
        <taxon>fabids</taxon>
        <taxon>Fabales</taxon>
        <taxon>Quillajaceae</taxon>
        <taxon>Quillaja</taxon>
    </lineage>
</organism>
<feature type="binding site" evidence="10">
    <location>
        <position position="120"/>
    </location>
    <ligand>
        <name>oxalate</name>
        <dbReference type="ChEBI" id="CHEBI:30623"/>
    </ligand>
</feature>
<keyword evidence="7 12" id="KW-1015">Disulfide bond</keyword>
<dbReference type="SMART" id="SM00835">
    <property type="entry name" value="Cupin_1"/>
    <property type="match status" value="1"/>
</dbReference>
<keyword evidence="6 13" id="KW-0732">Signal</keyword>
<protein>
    <recommendedName>
        <fullName evidence="13">Germin-like protein</fullName>
    </recommendedName>
</protein>
<dbReference type="SUPFAM" id="SSF51182">
    <property type="entry name" value="RmlC-like cupins"/>
    <property type="match status" value="1"/>
</dbReference>
<dbReference type="GO" id="GO:0009506">
    <property type="term" value="C:plasmodesma"/>
    <property type="evidence" value="ECO:0007669"/>
    <property type="project" value="UniProtKB-ARBA"/>
</dbReference>
<dbReference type="FunFam" id="2.60.120.10:FF:000025">
    <property type="entry name" value="germin-like protein subfamily 2 member 1"/>
    <property type="match status" value="1"/>
</dbReference>
<dbReference type="GO" id="GO:2000280">
    <property type="term" value="P:regulation of root development"/>
    <property type="evidence" value="ECO:0007669"/>
    <property type="project" value="UniProtKB-ARBA"/>
</dbReference>
<comment type="subcellular location">
    <subcellularLocation>
        <location evidence="1 13">Secreted</location>
        <location evidence="1 13">Extracellular space</location>
        <location evidence="1 13">Apoplast</location>
    </subcellularLocation>
</comment>
<keyword evidence="16" id="KW-1185">Reference proteome</keyword>
<dbReference type="InterPro" id="IPR019780">
    <property type="entry name" value="Germin_Mn-BS"/>
</dbReference>
<dbReference type="EMBL" id="JARAOO010000014">
    <property type="protein sequence ID" value="KAJ7943570.1"/>
    <property type="molecule type" value="Genomic_DNA"/>
</dbReference>